<accession>A0A9P6N5X2</accession>
<keyword evidence="2" id="KW-1185">Reference proteome</keyword>
<feature type="non-terminal residue" evidence="1">
    <location>
        <position position="67"/>
    </location>
</feature>
<comment type="caution">
    <text evidence="1">The sequence shown here is derived from an EMBL/GenBank/DDBJ whole genome shotgun (WGS) entry which is preliminary data.</text>
</comment>
<organism evidence="1 2">
    <name type="scientific">Cronartium quercuum f. sp. fusiforme G11</name>
    <dbReference type="NCBI Taxonomy" id="708437"/>
    <lineage>
        <taxon>Eukaryota</taxon>
        <taxon>Fungi</taxon>
        <taxon>Dikarya</taxon>
        <taxon>Basidiomycota</taxon>
        <taxon>Pucciniomycotina</taxon>
        <taxon>Pucciniomycetes</taxon>
        <taxon>Pucciniales</taxon>
        <taxon>Coleosporiaceae</taxon>
        <taxon>Cronartium</taxon>
    </lineage>
</organism>
<name>A0A9P6N5X2_9BASI</name>
<dbReference type="EMBL" id="MU167658">
    <property type="protein sequence ID" value="KAG0139272.1"/>
    <property type="molecule type" value="Genomic_DNA"/>
</dbReference>
<gene>
    <name evidence="1" type="ORF">CROQUDRAFT_111687</name>
</gene>
<evidence type="ECO:0000313" key="2">
    <source>
        <dbReference type="Proteomes" id="UP000886653"/>
    </source>
</evidence>
<protein>
    <submittedName>
        <fullName evidence="1">Uncharacterized protein</fullName>
    </submittedName>
</protein>
<sequence>MVYATLREPSTSISTTFNLHHGSRNRCRGTPRERFQVRFTSEKYCGEDLRSFGGVLIGTRRRLIPSP</sequence>
<proteinExistence type="predicted"/>
<reference evidence="1" key="1">
    <citation type="submission" date="2013-11" db="EMBL/GenBank/DDBJ databases">
        <title>Genome sequence of the fusiform rust pathogen reveals effectors for host alternation and coevolution with pine.</title>
        <authorList>
            <consortium name="DOE Joint Genome Institute"/>
            <person name="Smith K."/>
            <person name="Pendleton A."/>
            <person name="Kubisiak T."/>
            <person name="Anderson C."/>
            <person name="Salamov A."/>
            <person name="Aerts A."/>
            <person name="Riley R."/>
            <person name="Clum A."/>
            <person name="Lindquist E."/>
            <person name="Ence D."/>
            <person name="Campbell M."/>
            <person name="Kronenberg Z."/>
            <person name="Feau N."/>
            <person name="Dhillon B."/>
            <person name="Hamelin R."/>
            <person name="Burleigh J."/>
            <person name="Smith J."/>
            <person name="Yandell M."/>
            <person name="Nelson C."/>
            <person name="Grigoriev I."/>
            <person name="Davis J."/>
        </authorList>
    </citation>
    <scope>NUCLEOTIDE SEQUENCE</scope>
    <source>
        <strain evidence="1">G11</strain>
    </source>
</reference>
<dbReference type="AlphaFoldDB" id="A0A9P6N5X2"/>
<dbReference type="Proteomes" id="UP000886653">
    <property type="component" value="Unassembled WGS sequence"/>
</dbReference>
<evidence type="ECO:0000313" key="1">
    <source>
        <dbReference type="EMBL" id="KAG0139272.1"/>
    </source>
</evidence>